<keyword evidence="8" id="KW-0347">Helicase</keyword>
<dbReference type="PANTHER" id="PTHR44533:SF4">
    <property type="entry name" value="DEAD_H RNA HELICASE, PUTATIVE-RELATED"/>
    <property type="match status" value="1"/>
</dbReference>
<keyword evidence="4" id="KW-0808">Transferase</keyword>
<comment type="caution">
    <text evidence="17">The sequence shown here is derived from an EMBL/GenBank/DDBJ whole genome shotgun (WGS) entry which is preliminary data.</text>
</comment>
<evidence type="ECO:0000256" key="9">
    <source>
        <dbReference type="ARBA" id="ARBA00022840"/>
    </source>
</evidence>
<dbReference type="InterPro" id="IPR011545">
    <property type="entry name" value="DEAD/DEAH_box_helicase_dom"/>
</dbReference>
<keyword evidence="9" id="KW-0067">ATP-binding</keyword>
<evidence type="ECO:0000256" key="6">
    <source>
        <dbReference type="ARBA" id="ARBA00022777"/>
    </source>
</evidence>
<dbReference type="GO" id="GO:0061608">
    <property type="term" value="F:nuclear import signal receptor activity"/>
    <property type="evidence" value="ECO:0007669"/>
    <property type="project" value="InterPro"/>
</dbReference>
<feature type="compositionally biased region" description="Basic and acidic residues" evidence="13">
    <location>
        <begin position="661"/>
        <end position="683"/>
    </location>
</feature>
<feature type="region of interest" description="Disordered" evidence="13">
    <location>
        <begin position="652"/>
        <end position="683"/>
    </location>
</feature>
<sequence length="1274" mass="143420">MSLLVIAPTSAGKTFISYYAMKILRGSDDGILVYIAPTKALVAQVAAEIYARFSKDLNWSCWAIHSRDFWVHDPQNCQIIVTVPEILAIMLPSAPLAKMWTPRLKYVILEEIHTISQQEGGAVWQQILLLSPCPVIGLSATVGAPERFNEWLESIQKAFYYNIHEEPRDAFQGLSTYKSTERMRFLHPLSILSSSPRSLPSDLALEAVDALNLYRALCVCTALQPSILVALDPVVFFSSAKLLQQKDVIQYEEALKQHLAPLLSSFDSQDSETPLSRIIIQLQDDILSQRARQITDLHAQGDLPGIFFSFDRSDCEQMAQILNNVLKTQEDEWHENSPDWKHKMAQYEAYLQGAKERERKGDEEDKRTDTSEWQTSFRPDDPLSDFSFAGQSTSYTTSELDEDIADLARWKPSPPEWALKCLRRGIAVHHAEAIALWLRGTLALGINAPTKTSIFCGDSPFLTALMYRQCVGRAGRRGYDTLGKVVFYALPMSRVQRLVLSKLPSLSASFPVTSILVVRLFNLLEGSNYSTTAVTAVQRLFRLPQVSFGSEEGRYQLLHHLRFSIDYLRRACLLDEQGKPLNLFGEEHKVFDVTGRKPPRSPRLTAVVRLPSQSRPLDPIPKRQYHFMKNAHSQIFAIQPSIMESRTMEHRRANYKNKGGLKQDDLGRRREEQQVEIRRQKREENIAKRRNFLPSASAPTLSIEDVHRWTMRDPNCQSPVTSSPPSVPSTRSPSISLSLAGPLPSSMPSVLPSIFPQRLSEKEQAAQWYDCGCGIGPFRRRCSTLPTTIALLQLPPGSREQIAKNFSQKYQQFLWPPSTVTRTLESRNICNARTQRLVQSEHLSCQTALDNTSTELPTSLPPSFSSTPILLPYSILVILLHTTMFGTSESQYIRLDIISGKNLNVPSWCPPAGIYISINVDSRRRWKSAISVLSSEKSTAWGNAVTLHHLHSQSKSGCPMRPVRMLGSGEVIGKLELSWDDLLNHGDEPFDISFPPVCGVHPSLTLKVAVVHACNDALSDANRQKLAYSTIGTPDHIAPEVFMLKGYGKECDWWSLGAIFFECVVGYAPFCSENPSDTYKKIIEWPNYLYFPEEVHLSQEAEHLIRRCDSVAHNHPFFYGADWDNLRYIAPPFVPDELGNLPEQLEVVEQVGSDKDLAFLGFTFKRFTGGQAHGVIGIHALAGYLFTSYDTPVPWIIHSASRSPALDPYPFNTIETLGLCTTASGVRTYHLQVLLLFIDLKRKADCYALKVNLRLLLTPHRHLHQGFGPARIPL</sequence>
<dbReference type="PANTHER" id="PTHR44533">
    <property type="entry name" value="DEAD/H RNA HELICASE, PUTATIVE-RELATED"/>
    <property type="match status" value="1"/>
</dbReference>
<evidence type="ECO:0000256" key="13">
    <source>
        <dbReference type="SAM" id="MobiDB-lite"/>
    </source>
</evidence>
<dbReference type="GO" id="GO:0005737">
    <property type="term" value="C:cytoplasm"/>
    <property type="evidence" value="ECO:0007669"/>
    <property type="project" value="TreeGrafter"/>
</dbReference>
<dbReference type="GO" id="GO:0007010">
    <property type="term" value="P:cytoskeleton organization"/>
    <property type="evidence" value="ECO:0007669"/>
    <property type="project" value="UniProtKB-ARBA"/>
</dbReference>
<dbReference type="InterPro" id="IPR014001">
    <property type="entry name" value="Helicase_ATP-bd"/>
</dbReference>
<evidence type="ECO:0000256" key="7">
    <source>
        <dbReference type="ARBA" id="ARBA00022801"/>
    </source>
</evidence>
<evidence type="ECO:0000256" key="12">
    <source>
        <dbReference type="PROSITE-ProRule" id="PRU00561"/>
    </source>
</evidence>
<feature type="compositionally biased region" description="Low complexity" evidence="13">
    <location>
        <begin position="718"/>
        <end position="736"/>
    </location>
</feature>
<evidence type="ECO:0000256" key="4">
    <source>
        <dbReference type="ARBA" id="ARBA00022679"/>
    </source>
</evidence>
<evidence type="ECO:0000256" key="11">
    <source>
        <dbReference type="ARBA" id="ARBA00048679"/>
    </source>
</evidence>
<dbReference type="PROSITE" id="PS51192">
    <property type="entry name" value="HELICASE_ATP_BIND_1"/>
    <property type="match status" value="1"/>
</dbReference>
<reference evidence="17" key="1">
    <citation type="journal article" date="2020" name="New Phytol.">
        <title>Comparative genomics reveals dynamic genome evolution in host specialist ectomycorrhizal fungi.</title>
        <authorList>
            <person name="Lofgren L.A."/>
            <person name="Nguyen N.H."/>
            <person name="Vilgalys R."/>
            <person name="Ruytinx J."/>
            <person name="Liao H.L."/>
            <person name="Branco S."/>
            <person name="Kuo A."/>
            <person name="LaButti K."/>
            <person name="Lipzen A."/>
            <person name="Andreopoulos W."/>
            <person name="Pangilinan J."/>
            <person name="Riley R."/>
            <person name="Hundley H."/>
            <person name="Na H."/>
            <person name="Barry K."/>
            <person name="Grigoriev I.V."/>
            <person name="Stajich J.E."/>
            <person name="Kennedy P.G."/>
        </authorList>
    </citation>
    <scope>NUCLEOTIDE SEQUENCE</scope>
    <source>
        <strain evidence="17">DOB743</strain>
    </source>
</reference>
<protein>
    <recommendedName>
        <fullName evidence="1">non-specific serine/threonine protein kinase</fullName>
        <ecNumber evidence="1">2.7.11.1</ecNumber>
    </recommendedName>
</protein>
<evidence type="ECO:0000313" key="17">
    <source>
        <dbReference type="EMBL" id="KAG1773246.1"/>
    </source>
</evidence>
<dbReference type="EC" id="2.7.11.1" evidence="1"/>
<dbReference type="Proteomes" id="UP000714275">
    <property type="component" value="Unassembled WGS sequence"/>
</dbReference>
<dbReference type="GO" id="GO:0006606">
    <property type="term" value="P:protein import into nucleus"/>
    <property type="evidence" value="ECO:0007669"/>
    <property type="project" value="InterPro"/>
</dbReference>
<dbReference type="Gene3D" id="3.40.50.300">
    <property type="entry name" value="P-loop containing nucleotide triphosphate hydrolases"/>
    <property type="match status" value="3"/>
</dbReference>
<gene>
    <name evidence="17" type="ORF">EV702DRAFT_1201129</name>
</gene>
<accession>A0A9P6ZN72</accession>
<feature type="domain" description="IBB" evidence="15">
    <location>
        <begin position="635"/>
        <end position="699"/>
    </location>
</feature>
<dbReference type="SMART" id="SM00220">
    <property type="entry name" value="S_TKc"/>
    <property type="match status" value="1"/>
</dbReference>
<dbReference type="GO" id="GO:0003676">
    <property type="term" value="F:nucleic acid binding"/>
    <property type="evidence" value="ECO:0007669"/>
    <property type="project" value="InterPro"/>
</dbReference>
<feature type="compositionally biased region" description="Basic and acidic residues" evidence="13">
    <location>
        <begin position="354"/>
        <end position="370"/>
    </location>
</feature>
<dbReference type="PROSITE" id="PS51214">
    <property type="entry name" value="IBB"/>
    <property type="match status" value="1"/>
</dbReference>
<dbReference type="InterPro" id="IPR000961">
    <property type="entry name" value="AGC-kinase_C"/>
</dbReference>
<evidence type="ECO:0000256" key="1">
    <source>
        <dbReference type="ARBA" id="ARBA00012513"/>
    </source>
</evidence>
<dbReference type="Gene3D" id="1.20.5.690">
    <property type="entry name" value="Importin-alpha, importin-beta-binding domain"/>
    <property type="match status" value="1"/>
</dbReference>
<comment type="catalytic activity">
    <reaction evidence="11">
        <text>L-seryl-[protein] + ATP = O-phospho-L-seryl-[protein] + ADP + H(+)</text>
        <dbReference type="Rhea" id="RHEA:17989"/>
        <dbReference type="Rhea" id="RHEA-COMP:9863"/>
        <dbReference type="Rhea" id="RHEA-COMP:11604"/>
        <dbReference type="ChEBI" id="CHEBI:15378"/>
        <dbReference type="ChEBI" id="CHEBI:29999"/>
        <dbReference type="ChEBI" id="CHEBI:30616"/>
        <dbReference type="ChEBI" id="CHEBI:83421"/>
        <dbReference type="ChEBI" id="CHEBI:456216"/>
        <dbReference type="EC" id="2.7.11.1"/>
    </reaction>
</comment>
<dbReference type="GO" id="GO:0005524">
    <property type="term" value="F:ATP binding"/>
    <property type="evidence" value="ECO:0007669"/>
    <property type="project" value="UniProtKB-KW"/>
</dbReference>
<dbReference type="SUPFAM" id="SSF48371">
    <property type="entry name" value="ARM repeat"/>
    <property type="match status" value="1"/>
</dbReference>
<dbReference type="Gene3D" id="1.10.510.10">
    <property type="entry name" value="Transferase(Phosphotransferase) domain 1"/>
    <property type="match status" value="1"/>
</dbReference>
<dbReference type="InterPro" id="IPR002652">
    <property type="entry name" value="Importin-a_IBB"/>
</dbReference>
<dbReference type="PROSITE" id="PS51285">
    <property type="entry name" value="AGC_KINASE_CTER"/>
    <property type="match status" value="1"/>
</dbReference>
<dbReference type="OrthoDB" id="2320933at2759"/>
<dbReference type="InterPro" id="IPR059032">
    <property type="entry name" value="WHD_DDX60"/>
</dbReference>
<dbReference type="InterPro" id="IPR000719">
    <property type="entry name" value="Prot_kinase_dom"/>
</dbReference>
<proteinExistence type="predicted"/>
<keyword evidence="6" id="KW-0418">Kinase</keyword>
<feature type="domain" description="AGC-kinase C-terminal" evidence="16">
    <location>
        <begin position="1119"/>
        <end position="1174"/>
    </location>
</feature>
<dbReference type="InterPro" id="IPR016024">
    <property type="entry name" value="ARM-type_fold"/>
</dbReference>
<feature type="domain" description="Helicase ATP-binding" evidence="14">
    <location>
        <begin position="1"/>
        <end position="160"/>
    </location>
</feature>
<evidence type="ECO:0000256" key="3">
    <source>
        <dbReference type="ARBA" id="ARBA00022553"/>
    </source>
</evidence>
<evidence type="ECO:0000256" key="8">
    <source>
        <dbReference type="ARBA" id="ARBA00022806"/>
    </source>
</evidence>
<dbReference type="SUPFAM" id="SSF52540">
    <property type="entry name" value="P-loop containing nucleoside triphosphate hydrolases"/>
    <property type="match status" value="1"/>
</dbReference>
<keyword evidence="2" id="KW-0723">Serine/threonine-protein kinase</keyword>
<feature type="region of interest" description="Disordered" evidence="13">
    <location>
        <begin position="712"/>
        <end position="736"/>
    </location>
</feature>
<dbReference type="FunFam" id="1.10.510.10:FF:000024">
    <property type="entry name" value="Probable serine/threonine-protein kinase cot-1"/>
    <property type="match status" value="1"/>
</dbReference>
<dbReference type="InterPro" id="IPR036975">
    <property type="entry name" value="Importin-a_IBB_sf"/>
</dbReference>
<dbReference type="Pfam" id="PF00069">
    <property type="entry name" value="Pkinase"/>
    <property type="match status" value="1"/>
</dbReference>
<keyword evidence="5" id="KW-0547">Nucleotide-binding</keyword>
<dbReference type="InterPro" id="IPR011009">
    <property type="entry name" value="Kinase-like_dom_sf"/>
</dbReference>
<dbReference type="SUPFAM" id="SSF56112">
    <property type="entry name" value="Protein kinase-like (PK-like)"/>
    <property type="match status" value="1"/>
</dbReference>
<dbReference type="GO" id="GO:0004386">
    <property type="term" value="F:helicase activity"/>
    <property type="evidence" value="ECO:0007669"/>
    <property type="project" value="UniProtKB-KW"/>
</dbReference>
<evidence type="ECO:0000256" key="10">
    <source>
        <dbReference type="ARBA" id="ARBA00047899"/>
    </source>
</evidence>
<keyword evidence="12" id="KW-0813">Transport</keyword>
<dbReference type="AlphaFoldDB" id="A0A9P6ZN72"/>
<evidence type="ECO:0000259" key="14">
    <source>
        <dbReference type="PROSITE" id="PS51192"/>
    </source>
</evidence>
<evidence type="ECO:0000259" key="15">
    <source>
        <dbReference type="PROSITE" id="PS51214"/>
    </source>
</evidence>
<keyword evidence="7" id="KW-0378">Hydrolase</keyword>
<dbReference type="GO" id="GO:0016787">
    <property type="term" value="F:hydrolase activity"/>
    <property type="evidence" value="ECO:0007669"/>
    <property type="project" value="UniProtKB-KW"/>
</dbReference>
<evidence type="ECO:0000256" key="5">
    <source>
        <dbReference type="ARBA" id="ARBA00022741"/>
    </source>
</evidence>
<name>A0A9P6ZN72_9AGAM</name>
<dbReference type="EMBL" id="JABBWD010000049">
    <property type="protein sequence ID" value="KAG1773246.1"/>
    <property type="molecule type" value="Genomic_DNA"/>
</dbReference>
<evidence type="ECO:0000259" key="16">
    <source>
        <dbReference type="PROSITE" id="PS51285"/>
    </source>
</evidence>
<dbReference type="SMART" id="SM00487">
    <property type="entry name" value="DEXDc"/>
    <property type="match status" value="1"/>
</dbReference>
<comment type="catalytic activity">
    <reaction evidence="10">
        <text>L-threonyl-[protein] + ATP = O-phospho-L-threonyl-[protein] + ADP + H(+)</text>
        <dbReference type="Rhea" id="RHEA:46608"/>
        <dbReference type="Rhea" id="RHEA-COMP:11060"/>
        <dbReference type="Rhea" id="RHEA-COMP:11605"/>
        <dbReference type="ChEBI" id="CHEBI:15378"/>
        <dbReference type="ChEBI" id="CHEBI:30013"/>
        <dbReference type="ChEBI" id="CHEBI:30616"/>
        <dbReference type="ChEBI" id="CHEBI:61977"/>
        <dbReference type="ChEBI" id="CHEBI:456216"/>
        <dbReference type="EC" id="2.7.11.1"/>
    </reaction>
</comment>
<feature type="region of interest" description="Disordered" evidence="13">
    <location>
        <begin position="354"/>
        <end position="378"/>
    </location>
</feature>
<dbReference type="Pfam" id="PF26076">
    <property type="entry name" value="WHD_DDX60"/>
    <property type="match status" value="1"/>
</dbReference>
<keyword evidence="3" id="KW-0597">Phosphoprotein</keyword>
<organism evidence="17 18">
    <name type="scientific">Suillus placidus</name>
    <dbReference type="NCBI Taxonomy" id="48579"/>
    <lineage>
        <taxon>Eukaryota</taxon>
        <taxon>Fungi</taxon>
        <taxon>Dikarya</taxon>
        <taxon>Basidiomycota</taxon>
        <taxon>Agaricomycotina</taxon>
        <taxon>Agaricomycetes</taxon>
        <taxon>Agaricomycetidae</taxon>
        <taxon>Boletales</taxon>
        <taxon>Suillineae</taxon>
        <taxon>Suillaceae</taxon>
        <taxon>Suillus</taxon>
    </lineage>
</organism>
<dbReference type="Pfam" id="PF00270">
    <property type="entry name" value="DEAD"/>
    <property type="match status" value="1"/>
</dbReference>
<evidence type="ECO:0000313" key="18">
    <source>
        <dbReference type="Proteomes" id="UP000714275"/>
    </source>
</evidence>
<evidence type="ECO:0000256" key="2">
    <source>
        <dbReference type="ARBA" id="ARBA00022527"/>
    </source>
</evidence>
<dbReference type="InterPro" id="IPR052431">
    <property type="entry name" value="SKI2_subfamily_helicases"/>
</dbReference>
<keyword evidence="18" id="KW-1185">Reference proteome</keyword>
<dbReference type="GO" id="GO:0004674">
    <property type="term" value="F:protein serine/threonine kinase activity"/>
    <property type="evidence" value="ECO:0007669"/>
    <property type="project" value="UniProtKB-KW"/>
</dbReference>
<dbReference type="Pfam" id="PF01749">
    <property type="entry name" value="IBB"/>
    <property type="match status" value="1"/>
</dbReference>
<dbReference type="InterPro" id="IPR027417">
    <property type="entry name" value="P-loop_NTPase"/>
</dbReference>